<dbReference type="AlphaFoldDB" id="A0A550CDR5"/>
<proteinExistence type="predicted"/>
<dbReference type="OrthoDB" id="3156807at2759"/>
<name>A0A550CDR5_9AGAR</name>
<gene>
    <name evidence="1" type="ORF">BD626DRAFT_403318</name>
</gene>
<keyword evidence="2" id="KW-1185">Reference proteome</keyword>
<evidence type="ECO:0000313" key="1">
    <source>
        <dbReference type="EMBL" id="TRM62952.1"/>
    </source>
</evidence>
<dbReference type="EMBL" id="VDMD01000011">
    <property type="protein sequence ID" value="TRM62952.1"/>
    <property type="molecule type" value="Genomic_DNA"/>
</dbReference>
<feature type="non-terminal residue" evidence="1">
    <location>
        <position position="1"/>
    </location>
</feature>
<dbReference type="STRING" id="97359.A0A550CDR5"/>
<evidence type="ECO:0000313" key="2">
    <source>
        <dbReference type="Proteomes" id="UP000320762"/>
    </source>
</evidence>
<sequence length="608" mass="68079">LSNALIPDAPKYFQIVKYWCQDLLRSNGSPQILTTILRVAHLSFTFDRSDAPRYLSNAPALEHLQKNGAKEYFRNGQSIISQLLVALEGQGTHFIEAGVSVFRQIIDARLPIDISALCHFCEYLTGCFVVGRARSGFHDLTLPKGWIIGLVGPFKNPKFQPITKTLPAFVEGLAIMLDVLYNGLERTRHLRFEGAEISESNVIRGVFMARICRMLCAVGYNSSKWFDERKVREDVTGRIMKIFERPHAKNQVIEPYLRARHWSDLRGAYQDSAKDQLMDEVVTLKLQKTPAPVIQVPGFPRQVVFKTVSAIPTLLGHQFFVASALHAAAGVFIPASQKTPMQGQASVAASVTVPGRDATGHQAPPSVEDAVVASELQDTEPARSPPTAVQKVIAYRLICMHRRRARRWEASRTHAACVLQAGYRRLVAFRSLSGLGRTRQDMFATCVAESRHKIAWPSRRSRILYFGALPHILTALDVVTTYLESVKGKVKQEFAQLVDHQELDAISDKLTDVNTALRQVKLSMAALRPQKATYSGADCVVLLKQHTAKLVALAERLTPGGRLAIEYDLEMAVASVLEYEERKRNKLEAELKKEKPVLNTYDDEYEEY</sequence>
<accession>A0A550CDR5</accession>
<dbReference type="Proteomes" id="UP000320762">
    <property type="component" value="Unassembled WGS sequence"/>
</dbReference>
<protein>
    <submittedName>
        <fullName evidence="1">Uncharacterized protein</fullName>
    </submittedName>
</protein>
<comment type="caution">
    <text evidence="1">The sequence shown here is derived from an EMBL/GenBank/DDBJ whole genome shotgun (WGS) entry which is preliminary data.</text>
</comment>
<reference evidence="1 2" key="1">
    <citation type="journal article" date="2019" name="New Phytol.">
        <title>Comparative genomics reveals unique wood-decay strategies and fruiting body development in the Schizophyllaceae.</title>
        <authorList>
            <person name="Almasi E."/>
            <person name="Sahu N."/>
            <person name="Krizsan K."/>
            <person name="Balint B."/>
            <person name="Kovacs G.M."/>
            <person name="Kiss B."/>
            <person name="Cseklye J."/>
            <person name="Drula E."/>
            <person name="Henrissat B."/>
            <person name="Nagy I."/>
            <person name="Chovatia M."/>
            <person name="Adam C."/>
            <person name="LaButti K."/>
            <person name="Lipzen A."/>
            <person name="Riley R."/>
            <person name="Grigoriev I.V."/>
            <person name="Nagy L.G."/>
        </authorList>
    </citation>
    <scope>NUCLEOTIDE SEQUENCE [LARGE SCALE GENOMIC DNA]</scope>
    <source>
        <strain evidence="1 2">NL-1724</strain>
    </source>
</reference>
<organism evidence="1 2">
    <name type="scientific">Schizophyllum amplum</name>
    <dbReference type="NCBI Taxonomy" id="97359"/>
    <lineage>
        <taxon>Eukaryota</taxon>
        <taxon>Fungi</taxon>
        <taxon>Dikarya</taxon>
        <taxon>Basidiomycota</taxon>
        <taxon>Agaricomycotina</taxon>
        <taxon>Agaricomycetes</taxon>
        <taxon>Agaricomycetidae</taxon>
        <taxon>Agaricales</taxon>
        <taxon>Schizophyllaceae</taxon>
        <taxon>Schizophyllum</taxon>
    </lineage>
</organism>